<dbReference type="SUPFAM" id="SSF54665">
    <property type="entry name" value="CO dehydrogenase molybdoprotein N-domain-like"/>
    <property type="match status" value="1"/>
</dbReference>
<dbReference type="InterPro" id="IPR008274">
    <property type="entry name" value="AldOxase/xan_DH_MoCoBD1"/>
</dbReference>
<gene>
    <name evidence="2" type="ORF">COZ58_04250</name>
</gene>
<dbReference type="SMART" id="SM01008">
    <property type="entry name" value="Ald_Xan_dh_C"/>
    <property type="match status" value="1"/>
</dbReference>
<accession>A0A2M7K8A2</accession>
<dbReference type="GO" id="GO:0016491">
    <property type="term" value="F:oxidoreductase activity"/>
    <property type="evidence" value="ECO:0007669"/>
    <property type="project" value="InterPro"/>
</dbReference>
<dbReference type="Gene3D" id="3.30.365.10">
    <property type="entry name" value="Aldehyde oxidase/xanthine dehydrogenase, molybdopterin binding domain"/>
    <property type="match status" value="4"/>
</dbReference>
<protein>
    <submittedName>
        <fullName evidence="2">Carbon monoxide dehydrogenase</fullName>
    </submittedName>
</protein>
<dbReference type="Proteomes" id="UP000231493">
    <property type="component" value="Unassembled WGS sequence"/>
</dbReference>
<reference evidence="3" key="1">
    <citation type="submission" date="2017-09" db="EMBL/GenBank/DDBJ databases">
        <title>Depth-based differentiation of microbial function through sediment-hosted aquifers and enrichment of novel symbionts in the deep terrestrial subsurface.</title>
        <authorList>
            <person name="Probst A.J."/>
            <person name="Ladd B."/>
            <person name="Jarett J.K."/>
            <person name="Geller-Mcgrath D.E."/>
            <person name="Sieber C.M."/>
            <person name="Emerson J.B."/>
            <person name="Anantharaman K."/>
            <person name="Thomas B.C."/>
            <person name="Malmstrom R."/>
            <person name="Stieglmeier M."/>
            <person name="Klingl A."/>
            <person name="Woyke T."/>
            <person name="Ryan C.M."/>
            <person name="Banfield J.F."/>
        </authorList>
    </citation>
    <scope>NUCLEOTIDE SEQUENCE [LARGE SCALE GENOMIC DNA]</scope>
</reference>
<dbReference type="PANTHER" id="PTHR11908">
    <property type="entry name" value="XANTHINE DEHYDROGENASE"/>
    <property type="match status" value="1"/>
</dbReference>
<comment type="caution">
    <text evidence="2">The sequence shown here is derived from an EMBL/GenBank/DDBJ whole genome shotgun (WGS) entry which is preliminary data.</text>
</comment>
<dbReference type="PANTHER" id="PTHR11908:SF157">
    <property type="entry name" value="XANTHINE DEHYDROGENASE SUBUNIT D-RELATED"/>
    <property type="match status" value="1"/>
</dbReference>
<dbReference type="Pfam" id="PF01315">
    <property type="entry name" value="Ald_Xan_dh_C"/>
    <property type="match status" value="1"/>
</dbReference>
<evidence type="ECO:0000313" key="3">
    <source>
        <dbReference type="Proteomes" id="UP000231493"/>
    </source>
</evidence>
<dbReference type="InterPro" id="IPR036856">
    <property type="entry name" value="Ald_Oxase/Xan_DH_a/b_sf"/>
</dbReference>
<dbReference type="InterPro" id="IPR037165">
    <property type="entry name" value="AldOxase/xan_DH_Mopterin-bd_sf"/>
</dbReference>
<dbReference type="InterPro" id="IPR016208">
    <property type="entry name" value="Ald_Oxase/xanthine_DH-like"/>
</dbReference>
<dbReference type="Gene3D" id="3.90.1170.50">
    <property type="entry name" value="Aldehyde oxidase/xanthine dehydrogenase, a/b hammerhead"/>
    <property type="match status" value="1"/>
</dbReference>
<evidence type="ECO:0000259" key="1">
    <source>
        <dbReference type="SMART" id="SM01008"/>
    </source>
</evidence>
<dbReference type="GO" id="GO:0005506">
    <property type="term" value="F:iron ion binding"/>
    <property type="evidence" value="ECO:0007669"/>
    <property type="project" value="InterPro"/>
</dbReference>
<sequence length="790" mass="86754">MEKQQFDFIGKNFDLKNIGKVTGKEIYSSDVHIPGQLYAVVLRSPFPHAEIKKVDYSEAEKMGAICLGPNDVPNILYNERIVSIPEKTYRDRTVLPQDKVRHVGEAIAACAAETEEEAFAALKKIKVEWGKKWPPLINLDEAKEANAPPIYDYVYLGEERVDINNNIACERNVEVGDIAEGFKEADEIVERTFNTQRVYHMQLETKSAVCIPEADGGITVWTTSQGIHNVRILLGNIFNLPLSKVNVKRITIGGSFGSSIQMNSITPICVALALKAKRPVKLVSSREEDIYDHAKYPLRTTLKIGAKRNGILTAAHCRVWVEIGGHNIQAYPYLGCVAGWFASLYKWKKLKYEGTAVYTNKVPTCALQGYGNPQINFAVECLMDILAEKLDIDPLELRLKNYVGKGDEFWGQGPTVRSIIRSCGVEEMLIKGSKLVGWEKRTLPSKKRGEIRKGLGVARGFHTSGTGGPNLGEVIDYSSATIKINEDGSVDVLTALMDVGGGTWDAGAKVVAEVLKVPYDKVGIYNGVDTRSTGYDVNTHATRGVYCGCGAIKFVAEKVKEILLGYAATLFKDLPDNLELAYNDELGQAIIYPKGLPENYKTVDEIAKTAQIKSWGTMAYTGSLRQKNCPPCFITHFVEVEVNTKTGEIKIPRAVIMGDSGTIINPDLWEGQIIGAFSRGLGFGLLEETKYSSITGNLECNGMITDLKIPSSVEMPKIDSLTVQSAHTYEPTGPFGAKGIGEAALSSVASAIANAVYNAIGIRFYELPITPEKVLKALEEKEERSEKIAD</sequence>
<dbReference type="InterPro" id="IPR046867">
    <property type="entry name" value="AldOxase/xan_DH_MoCoBD2"/>
</dbReference>
<dbReference type="SUPFAM" id="SSF56003">
    <property type="entry name" value="Molybdenum cofactor-binding domain"/>
    <property type="match status" value="1"/>
</dbReference>
<dbReference type="Pfam" id="PF20256">
    <property type="entry name" value="MoCoBD_2"/>
    <property type="match status" value="1"/>
</dbReference>
<feature type="domain" description="Aldehyde oxidase/xanthine dehydrogenase a/b hammerhead" evidence="1">
    <location>
        <begin position="22"/>
        <end position="134"/>
    </location>
</feature>
<dbReference type="Pfam" id="PF02738">
    <property type="entry name" value="MoCoBD_1"/>
    <property type="match status" value="1"/>
</dbReference>
<organism evidence="2 3">
    <name type="scientific">Candidatus Infernicultor aquiphilus</name>
    <dbReference type="NCBI Taxonomy" id="1805029"/>
    <lineage>
        <taxon>Bacteria</taxon>
        <taxon>Pseudomonadati</taxon>
        <taxon>Atribacterota</taxon>
        <taxon>Candidatus Phoenicimicrobiia</taxon>
        <taxon>Candidatus Pheonicimicrobiales</taxon>
        <taxon>Candidatus Phoenicimicrobiaceae</taxon>
        <taxon>Candidatus Infernicultor</taxon>
    </lineage>
</organism>
<dbReference type="AlphaFoldDB" id="A0A2M7K8A2"/>
<dbReference type="InterPro" id="IPR000674">
    <property type="entry name" value="Ald_Oxase/Xan_DH_a/b"/>
</dbReference>
<proteinExistence type="predicted"/>
<evidence type="ECO:0000313" key="2">
    <source>
        <dbReference type="EMBL" id="PIX34357.1"/>
    </source>
</evidence>
<dbReference type="EMBL" id="PFIP01000081">
    <property type="protein sequence ID" value="PIX34357.1"/>
    <property type="molecule type" value="Genomic_DNA"/>
</dbReference>
<name>A0A2M7K8A2_9BACT</name>